<protein>
    <submittedName>
        <fullName evidence="3">Glycoprotein</fullName>
    </submittedName>
</protein>
<evidence type="ECO:0000313" key="2">
    <source>
        <dbReference type="Proteomes" id="UP000035642"/>
    </source>
</evidence>
<reference evidence="2" key="1">
    <citation type="submission" date="2012-09" db="EMBL/GenBank/DDBJ databases">
        <authorList>
            <person name="Martin A.A."/>
        </authorList>
    </citation>
    <scope>NUCLEOTIDE SEQUENCE</scope>
</reference>
<organism evidence="2 3">
    <name type="scientific">Angiostrongylus cantonensis</name>
    <name type="common">Rat lungworm</name>
    <dbReference type="NCBI Taxonomy" id="6313"/>
    <lineage>
        <taxon>Eukaryota</taxon>
        <taxon>Metazoa</taxon>
        <taxon>Ecdysozoa</taxon>
        <taxon>Nematoda</taxon>
        <taxon>Chromadorea</taxon>
        <taxon>Rhabditida</taxon>
        <taxon>Rhabditina</taxon>
        <taxon>Rhabditomorpha</taxon>
        <taxon>Strongyloidea</taxon>
        <taxon>Metastrongylidae</taxon>
        <taxon>Angiostrongylus</taxon>
    </lineage>
</organism>
<feature type="transmembrane region" description="Helical" evidence="1">
    <location>
        <begin position="160"/>
        <end position="180"/>
    </location>
</feature>
<name>A0A0K0DFE9_ANGCA</name>
<dbReference type="WBParaSite" id="ACAC_0000969001-mRNA-1">
    <property type="protein sequence ID" value="ACAC_0000969001-mRNA-1"/>
    <property type="gene ID" value="ACAC_0000969001"/>
</dbReference>
<evidence type="ECO:0000256" key="1">
    <source>
        <dbReference type="SAM" id="Phobius"/>
    </source>
</evidence>
<accession>A0A0K0DFE9</accession>
<reference evidence="3" key="2">
    <citation type="submission" date="2017-02" db="UniProtKB">
        <authorList>
            <consortium name="WormBaseParasite"/>
        </authorList>
    </citation>
    <scope>IDENTIFICATION</scope>
</reference>
<dbReference type="Proteomes" id="UP000035642">
    <property type="component" value="Unassembled WGS sequence"/>
</dbReference>
<evidence type="ECO:0000313" key="3">
    <source>
        <dbReference type="WBParaSite" id="ACAC_0000969001-mRNA-1"/>
    </source>
</evidence>
<keyword evidence="2" id="KW-1185">Reference proteome</keyword>
<keyword evidence="1" id="KW-0472">Membrane</keyword>
<keyword evidence="1" id="KW-0812">Transmembrane</keyword>
<proteinExistence type="predicted"/>
<feature type="transmembrane region" description="Helical" evidence="1">
    <location>
        <begin position="137"/>
        <end position="154"/>
    </location>
</feature>
<dbReference type="AlphaFoldDB" id="A0A0K0DFE9"/>
<sequence length="299" mass="34461">LVPDLSRKKNYSMQSNWEPCPVLLSQDSREACHILAGAIHVHESKVCMSIPQGFRGEGTFVVNCEHLQQCDSNSDGLGSWGRPTGRNRYYGHSNGVFSRMDDGRGNLLPNAKYIWKCMMRRYEHPLTASVAHGENRFIKKVSLIIPFGFFLYLLTPSQFFTAFFTFIDIGLLYFPYKILYNVFVSKNYFRICSRVPQGYRECGTFVIDLNNFVSDAELRRDNNGCWGKPFRYYKIDSNTGDAVRVDRGCKLIEGAEYDVQVTQLRILRFPSLLQLLSDLIKALRTSIRKWKVCSQDLYC</sequence>
<keyword evidence="1" id="KW-1133">Transmembrane helix</keyword>